<dbReference type="Gene3D" id="3.20.20.70">
    <property type="entry name" value="Aldolase class I"/>
    <property type="match status" value="1"/>
</dbReference>
<dbReference type="SUPFAM" id="SSF103190">
    <property type="entry name" value="Sensory domain-like"/>
    <property type="match status" value="1"/>
</dbReference>
<reference evidence="3 4" key="1">
    <citation type="submission" date="2022-11" db="EMBL/GenBank/DDBJ databases">
        <title>Haliovirga abyssi gen. nov., sp. nov., a mesophilic fermentative bacterium isolated from the Iheya North hydrothermal field and the proposal of Haliovirgaceae fam. nov.</title>
        <authorList>
            <person name="Miyazaki U."/>
            <person name="Tame A."/>
            <person name="Miyazaki J."/>
            <person name="Takai K."/>
            <person name="Sawayama S."/>
            <person name="Kitajima M."/>
            <person name="Okamoto A."/>
            <person name="Nakagawa S."/>
        </authorList>
    </citation>
    <scope>NUCLEOTIDE SEQUENCE [LARGE SCALE GENOMIC DNA]</scope>
    <source>
        <strain evidence="3 4">IC12</strain>
    </source>
</reference>
<feature type="domain" description="Pyruvate carboxyltransferase" evidence="2">
    <location>
        <begin position="42"/>
        <end position="312"/>
    </location>
</feature>
<accession>A0AAU9DIK0</accession>
<dbReference type="RefSeq" id="WP_307903443.1">
    <property type="nucleotide sequence ID" value="NZ_AP027059.1"/>
</dbReference>
<keyword evidence="4" id="KW-1185">Reference proteome</keyword>
<sequence>MKKFNLVNLEKPNLLRKMFPYTEVPKMELERKIVLPEIPEKIWITDTTFRDGQQSMAPFKEEHIVKLFKYMNELGGENGLIRQSEFFLYSERDKKAVEKCKELNLPFPEITSWIRAKKEDFEMVKQLELKETGILTSVSDYHIYMKLKKDRKTIIEQYLDVVRTVVENGVVARCHLEDITRADFYGVVLPFVEELMKIREESGVDVKVRLCDTMGYGVPFAAAKLPRSVPKMISLLREELDVPSHLIEWHGHNDFHKVLVNGTAAWMYGAAGVNGTLLGIGERTGNPPIEALVMDYLSLKGKDETLNTQIITEIAEFMQNEMKIQVSSRYPFVGRDFNVTKAGIHADGIMKNEEIYNIFDTTGILNRPLRVTITDKSGVAGIAHWINSNLNPKKEVSKKHPGVTNIYKWIQNEYDNGRITAISDEEMLRLSKKYMTELVKTGFEELEEKSDKVAREIVERYAAKPEIMSMDSDRITEVLENLIKNNRYVQMAYVTDEDGIQITDNIAQPWIERAHDISKKGDNRREREWYKLVVKDGDTHLTEYYISQTTSKLCVTASASITNSNGEFVGILGIDFNFTDLTGVADDKEKLI</sequence>
<protein>
    <submittedName>
        <fullName evidence="3">Histone-lysine N-methyltransferase</fullName>
    </submittedName>
</protein>
<keyword evidence="1" id="KW-0808">Transferase</keyword>
<evidence type="ECO:0000313" key="3">
    <source>
        <dbReference type="EMBL" id="BDU50579.1"/>
    </source>
</evidence>
<dbReference type="InterPro" id="IPR000891">
    <property type="entry name" value="PYR_CT"/>
</dbReference>
<dbReference type="EMBL" id="AP027059">
    <property type="protein sequence ID" value="BDU50579.1"/>
    <property type="molecule type" value="Genomic_DNA"/>
</dbReference>
<dbReference type="InterPro" id="IPR029151">
    <property type="entry name" value="Sensor-like_sf"/>
</dbReference>
<dbReference type="AlphaFoldDB" id="A0AAU9DIK0"/>
<dbReference type="CDD" id="cd18773">
    <property type="entry name" value="PDC1_HK_sensor"/>
    <property type="match status" value="1"/>
</dbReference>
<dbReference type="PANTHER" id="PTHR42880">
    <property type="entry name" value="HOMOCITRATE SYNTHASE"/>
    <property type="match status" value="1"/>
</dbReference>
<dbReference type="InterPro" id="IPR013785">
    <property type="entry name" value="Aldolase_TIM"/>
</dbReference>
<name>A0AAU9DIK0_9FUSO</name>
<dbReference type="PROSITE" id="PS50991">
    <property type="entry name" value="PYR_CT"/>
    <property type="match status" value="1"/>
</dbReference>
<dbReference type="PANTHER" id="PTHR42880:SF1">
    <property type="entry name" value="ISOPROPYLMALATE_HOMOCITRATE_CITRAMALATE SYNTHASE FAMILY PROTEIN"/>
    <property type="match status" value="1"/>
</dbReference>
<proteinExistence type="predicted"/>
<gene>
    <name evidence="3" type="ORF">HLVA_11480</name>
</gene>
<dbReference type="Proteomes" id="UP001321582">
    <property type="component" value="Chromosome"/>
</dbReference>
<evidence type="ECO:0000313" key="4">
    <source>
        <dbReference type="Proteomes" id="UP001321582"/>
    </source>
</evidence>
<organism evidence="3 4">
    <name type="scientific">Haliovirga abyssi</name>
    <dbReference type="NCBI Taxonomy" id="2996794"/>
    <lineage>
        <taxon>Bacteria</taxon>
        <taxon>Fusobacteriati</taxon>
        <taxon>Fusobacteriota</taxon>
        <taxon>Fusobacteriia</taxon>
        <taxon>Fusobacteriales</taxon>
        <taxon>Haliovirgaceae</taxon>
        <taxon>Haliovirga</taxon>
    </lineage>
</organism>
<dbReference type="KEGG" id="haby:HLVA_11480"/>
<evidence type="ECO:0000256" key="1">
    <source>
        <dbReference type="ARBA" id="ARBA00022679"/>
    </source>
</evidence>
<dbReference type="SUPFAM" id="SSF51569">
    <property type="entry name" value="Aldolase"/>
    <property type="match status" value="1"/>
</dbReference>
<dbReference type="Pfam" id="PF22673">
    <property type="entry name" value="MCP-like_PDC_1"/>
    <property type="match status" value="1"/>
</dbReference>
<evidence type="ECO:0000259" key="2">
    <source>
        <dbReference type="PROSITE" id="PS50991"/>
    </source>
</evidence>
<dbReference type="GO" id="GO:0016740">
    <property type="term" value="F:transferase activity"/>
    <property type="evidence" value="ECO:0007669"/>
    <property type="project" value="UniProtKB-KW"/>
</dbReference>
<dbReference type="CDD" id="cd07947">
    <property type="entry name" value="DRE_TIM_Re_CS"/>
    <property type="match status" value="1"/>
</dbReference>
<dbReference type="Pfam" id="PF00682">
    <property type="entry name" value="HMGL-like"/>
    <property type="match status" value="1"/>
</dbReference>
<dbReference type="Gene3D" id="3.30.450.20">
    <property type="entry name" value="PAS domain"/>
    <property type="match status" value="1"/>
</dbReference>